<keyword evidence="2" id="KW-1185">Reference proteome</keyword>
<protein>
    <recommendedName>
        <fullName evidence="3">DUF2281 domain-containing protein</fullName>
    </recommendedName>
</protein>
<dbReference type="RefSeq" id="WP_088619156.1">
    <property type="nucleotide sequence ID" value="NZ_CP022129.1"/>
</dbReference>
<dbReference type="AlphaFoldDB" id="A0A1Z4BYA5"/>
<dbReference type="EMBL" id="CP022129">
    <property type="protein sequence ID" value="ASF46284.1"/>
    <property type="molecule type" value="Genomic_DNA"/>
</dbReference>
<evidence type="ECO:0000313" key="1">
    <source>
        <dbReference type="EMBL" id="ASF46284.1"/>
    </source>
</evidence>
<organism evidence="1 2">
    <name type="scientific">Methylovulum psychrotolerans</name>
    <dbReference type="NCBI Taxonomy" id="1704499"/>
    <lineage>
        <taxon>Bacteria</taxon>
        <taxon>Pseudomonadati</taxon>
        <taxon>Pseudomonadota</taxon>
        <taxon>Gammaproteobacteria</taxon>
        <taxon>Methylococcales</taxon>
        <taxon>Methylococcaceae</taxon>
        <taxon>Methylovulum</taxon>
    </lineage>
</organism>
<dbReference type="Proteomes" id="UP000197019">
    <property type="component" value="Chromosome"/>
</dbReference>
<reference evidence="1 2" key="1">
    <citation type="submission" date="2017-06" db="EMBL/GenBank/DDBJ databases">
        <title>Genome Sequencing of the methanotroph Methylovulum psychrotolerants str. HV10-M2 isolated from a high-altitude environment.</title>
        <authorList>
            <person name="Mateos-Rivera A."/>
        </authorList>
    </citation>
    <scope>NUCLEOTIDE SEQUENCE [LARGE SCALE GENOMIC DNA]</scope>
    <source>
        <strain evidence="1 2">HV10_M2</strain>
    </source>
</reference>
<dbReference type="OrthoDB" id="5574236at2"/>
<name>A0A1Z4BYA5_9GAMM</name>
<proteinExistence type="predicted"/>
<evidence type="ECO:0008006" key="3">
    <source>
        <dbReference type="Google" id="ProtNLM"/>
    </source>
</evidence>
<sequence>MPTLSEEILHDLAGLPPEMQVETLDFIRFLKAKWAKNNALNTEAKPNGFAVAELLDNAAKNNLFASIDDPAAWQREIRQDRPLPGREE</sequence>
<dbReference type="KEGG" id="mpsy:CEK71_09440"/>
<gene>
    <name evidence="1" type="ORF">CEK71_09440</name>
</gene>
<evidence type="ECO:0000313" key="2">
    <source>
        <dbReference type="Proteomes" id="UP000197019"/>
    </source>
</evidence>
<accession>A0A1Z4BYA5</accession>